<dbReference type="InterPro" id="IPR000835">
    <property type="entry name" value="HTH_MarR-typ"/>
</dbReference>
<dbReference type="PRINTS" id="PR00598">
    <property type="entry name" value="HTHMARR"/>
</dbReference>
<protein>
    <submittedName>
        <fullName evidence="2">MarR family transcriptional regulator</fullName>
    </submittedName>
</protein>
<dbReference type="PROSITE" id="PS50995">
    <property type="entry name" value="HTH_MARR_2"/>
    <property type="match status" value="1"/>
</dbReference>
<evidence type="ECO:0000313" key="3">
    <source>
        <dbReference type="Proteomes" id="UP001139502"/>
    </source>
</evidence>
<keyword evidence="3" id="KW-1185">Reference proteome</keyword>
<sequence length="155" mass="17095">MAAASHDQRGTPARVLETLEAIQGLSERMDHMHGELKASMGMNATDIATLRMLIMRERTGEAVSPRDISRQLNISTASTTTLLDRLVASGHVERIPHPEDRRARVIVLTEKARGEFFAHFGHRLAAMRAVAAAYDDAELAVVNDFLARLEASLHD</sequence>
<dbReference type="InterPro" id="IPR036388">
    <property type="entry name" value="WH-like_DNA-bd_sf"/>
</dbReference>
<dbReference type="Pfam" id="PF12802">
    <property type="entry name" value="MarR_2"/>
    <property type="match status" value="1"/>
</dbReference>
<name>A0A9X2HCN0_9MICC</name>
<gene>
    <name evidence="2" type="ORF">NBM05_13040</name>
</gene>
<dbReference type="PANTHER" id="PTHR33164:SF104">
    <property type="entry name" value="TRANSCRIPTIONAL REGULATORY PROTEIN"/>
    <property type="match status" value="1"/>
</dbReference>
<feature type="domain" description="HTH marR-type" evidence="1">
    <location>
        <begin position="1"/>
        <end position="151"/>
    </location>
</feature>
<organism evidence="2 3">
    <name type="scientific">Rothia santali</name>
    <dbReference type="NCBI Taxonomy" id="2949643"/>
    <lineage>
        <taxon>Bacteria</taxon>
        <taxon>Bacillati</taxon>
        <taxon>Actinomycetota</taxon>
        <taxon>Actinomycetes</taxon>
        <taxon>Micrococcales</taxon>
        <taxon>Micrococcaceae</taxon>
        <taxon>Rothia</taxon>
    </lineage>
</organism>
<dbReference type="GO" id="GO:0003700">
    <property type="term" value="F:DNA-binding transcription factor activity"/>
    <property type="evidence" value="ECO:0007669"/>
    <property type="project" value="InterPro"/>
</dbReference>
<comment type="caution">
    <text evidence="2">The sequence shown here is derived from an EMBL/GenBank/DDBJ whole genome shotgun (WGS) entry which is preliminary data.</text>
</comment>
<evidence type="ECO:0000259" key="1">
    <source>
        <dbReference type="PROSITE" id="PS50995"/>
    </source>
</evidence>
<dbReference type="EMBL" id="JANAFB010000041">
    <property type="protein sequence ID" value="MCP3426906.1"/>
    <property type="molecule type" value="Genomic_DNA"/>
</dbReference>
<dbReference type="RefSeq" id="WP_254168270.1">
    <property type="nucleotide sequence ID" value="NZ_JANAFB010000041.1"/>
</dbReference>
<evidence type="ECO:0000313" key="2">
    <source>
        <dbReference type="EMBL" id="MCP3426906.1"/>
    </source>
</evidence>
<dbReference type="InterPro" id="IPR039422">
    <property type="entry name" value="MarR/SlyA-like"/>
</dbReference>
<dbReference type="Proteomes" id="UP001139502">
    <property type="component" value="Unassembled WGS sequence"/>
</dbReference>
<dbReference type="SMART" id="SM00347">
    <property type="entry name" value="HTH_MARR"/>
    <property type="match status" value="1"/>
</dbReference>
<reference evidence="2" key="1">
    <citation type="submission" date="2022-06" db="EMBL/GenBank/DDBJ databases">
        <title>Rothia sp. isolated from sandalwood seedling.</title>
        <authorList>
            <person name="Tuikhar N."/>
            <person name="Kirdat K."/>
            <person name="Thorat V."/>
            <person name="Swetha P."/>
            <person name="Padma S."/>
            <person name="Sundararaj R."/>
            <person name="Yadav A."/>
        </authorList>
    </citation>
    <scope>NUCLEOTIDE SEQUENCE</scope>
    <source>
        <strain evidence="2">AR01</strain>
    </source>
</reference>
<accession>A0A9X2HCN0</accession>
<dbReference type="Gene3D" id="1.10.10.10">
    <property type="entry name" value="Winged helix-like DNA-binding domain superfamily/Winged helix DNA-binding domain"/>
    <property type="match status" value="1"/>
</dbReference>
<proteinExistence type="predicted"/>
<dbReference type="GO" id="GO:0006950">
    <property type="term" value="P:response to stress"/>
    <property type="evidence" value="ECO:0007669"/>
    <property type="project" value="TreeGrafter"/>
</dbReference>
<dbReference type="SUPFAM" id="SSF46785">
    <property type="entry name" value="Winged helix' DNA-binding domain"/>
    <property type="match status" value="1"/>
</dbReference>
<dbReference type="AlphaFoldDB" id="A0A9X2HCN0"/>
<dbReference type="PANTHER" id="PTHR33164">
    <property type="entry name" value="TRANSCRIPTIONAL REGULATOR, MARR FAMILY"/>
    <property type="match status" value="1"/>
</dbReference>
<dbReference type="InterPro" id="IPR036390">
    <property type="entry name" value="WH_DNA-bd_sf"/>
</dbReference>